<dbReference type="PRINTS" id="PR00792">
    <property type="entry name" value="PEPSIN"/>
</dbReference>
<proteinExistence type="inferred from homology"/>
<feature type="domain" description="Peptidase A1" evidence="8">
    <location>
        <begin position="79"/>
        <end position="390"/>
    </location>
</feature>
<evidence type="ECO:0000256" key="1">
    <source>
        <dbReference type="ARBA" id="ARBA00007447"/>
    </source>
</evidence>
<dbReference type="PROSITE" id="PS51767">
    <property type="entry name" value="PEPTIDASE_A1"/>
    <property type="match status" value="1"/>
</dbReference>
<dbReference type="OrthoDB" id="6614841at2759"/>
<name>A0A8I6SEU5_CIMLE</name>
<dbReference type="SUPFAM" id="SSF50630">
    <property type="entry name" value="Acid proteases"/>
    <property type="match status" value="1"/>
</dbReference>
<dbReference type="OMA" id="WELGGAF"/>
<reference evidence="9" key="1">
    <citation type="submission" date="2022-01" db="UniProtKB">
        <authorList>
            <consortium name="EnsemblMetazoa"/>
        </authorList>
    </citation>
    <scope>IDENTIFICATION</scope>
</reference>
<evidence type="ECO:0000256" key="6">
    <source>
        <dbReference type="PIRSR" id="PIRSR601461-2"/>
    </source>
</evidence>
<dbReference type="GO" id="GO:0005764">
    <property type="term" value="C:lysosome"/>
    <property type="evidence" value="ECO:0007669"/>
    <property type="project" value="TreeGrafter"/>
</dbReference>
<feature type="disulfide bond" evidence="6">
    <location>
        <begin position="110"/>
        <end position="117"/>
    </location>
</feature>
<feature type="chain" id="PRO_5035211162" description="Peptidase A1 domain-containing protein" evidence="7">
    <location>
        <begin position="19"/>
        <end position="393"/>
    </location>
</feature>
<organism evidence="9 10">
    <name type="scientific">Cimex lectularius</name>
    <name type="common">Bed bug</name>
    <name type="synonym">Acanthia lectularia</name>
    <dbReference type="NCBI Taxonomy" id="79782"/>
    <lineage>
        <taxon>Eukaryota</taxon>
        <taxon>Metazoa</taxon>
        <taxon>Ecdysozoa</taxon>
        <taxon>Arthropoda</taxon>
        <taxon>Hexapoda</taxon>
        <taxon>Insecta</taxon>
        <taxon>Pterygota</taxon>
        <taxon>Neoptera</taxon>
        <taxon>Paraneoptera</taxon>
        <taxon>Hemiptera</taxon>
        <taxon>Heteroptera</taxon>
        <taxon>Panheteroptera</taxon>
        <taxon>Cimicomorpha</taxon>
        <taxon>Cimicidae</taxon>
        <taxon>Cimex</taxon>
    </lineage>
</organism>
<feature type="signal peptide" evidence="7">
    <location>
        <begin position="1"/>
        <end position="18"/>
    </location>
</feature>
<dbReference type="InterPro" id="IPR021109">
    <property type="entry name" value="Peptidase_aspartic_dom_sf"/>
</dbReference>
<gene>
    <name evidence="9" type="primary">106672519</name>
</gene>
<feature type="active site" evidence="5">
    <location>
        <position position="283"/>
    </location>
</feature>
<dbReference type="AlphaFoldDB" id="A0A8I6SEU5"/>
<dbReference type="InterPro" id="IPR001461">
    <property type="entry name" value="Aspartic_peptidase_A1"/>
</dbReference>
<evidence type="ECO:0000313" key="10">
    <source>
        <dbReference type="Proteomes" id="UP000494040"/>
    </source>
</evidence>
<evidence type="ECO:0000313" key="9">
    <source>
        <dbReference type="EnsemblMetazoa" id="XP_014259526.1"/>
    </source>
</evidence>
<accession>A0A8I6SEU5</accession>
<keyword evidence="4" id="KW-0378">Hydrolase</keyword>
<keyword evidence="6" id="KW-1015">Disulfide bond</keyword>
<comment type="similarity">
    <text evidence="1">Belongs to the peptidase A1 family.</text>
</comment>
<feature type="disulfide bond" evidence="6">
    <location>
        <begin position="317"/>
        <end position="354"/>
    </location>
</feature>
<dbReference type="InterPro" id="IPR033121">
    <property type="entry name" value="PEPTIDASE_A1"/>
</dbReference>
<dbReference type="PANTHER" id="PTHR47966:SF51">
    <property type="entry name" value="BETA-SITE APP-CLEAVING ENZYME, ISOFORM A-RELATED"/>
    <property type="match status" value="1"/>
</dbReference>
<keyword evidence="7" id="KW-0732">Signal</keyword>
<dbReference type="Gene3D" id="2.40.70.10">
    <property type="entry name" value="Acid Proteases"/>
    <property type="match status" value="2"/>
</dbReference>
<dbReference type="FunFam" id="2.40.70.10:FF:000115">
    <property type="entry name" value="Lysosomal aspartic protease"/>
    <property type="match status" value="1"/>
</dbReference>
<evidence type="ECO:0000256" key="4">
    <source>
        <dbReference type="ARBA" id="ARBA00022801"/>
    </source>
</evidence>
<feature type="active site" evidence="5">
    <location>
        <position position="97"/>
    </location>
</feature>
<sequence>MKYNVLFVLVCFLAVCKSKMFEIELKRMKSGFENMLQEKISPNVIDEIFSVEAKIYKKLTEKLGNVAPVPLFKFLDAEYYAQILIGSPGQKFNVVFDTEWPITWVPSVLCPSFQIPCALRRKYDGNRSSKSVNLLKSYKIPVGSSNLTGLLWMDDVHVNTAGVTNQTFLAASHIPWSMVFSKVDGVVGLAPNNDALPNALPLFQNLIRQNKIQKNMFSVYLNRDPHSSKGGTILFGGIDPKHYNGSFTYLKVDPKTKLWSFIINKIYMGNTTVCSTGCNSLLDTSSNFITGPSKDIENFNKFLNTTYLGGGHYMVDCGNVNKLPPLYISMGGRDFKLKGEDYVQELEIGPFTFCLSLLVSSTDPFWTLGGAFMSRYYVTFDMENYKVGFANAQ</sequence>
<dbReference type="GO" id="GO:0006508">
    <property type="term" value="P:proteolysis"/>
    <property type="evidence" value="ECO:0007669"/>
    <property type="project" value="UniProtKB-KW"/>
</dbReference>
<evidence type="ECO:0000256" key="5">
    <source>
        <dbReference type="PIRSR" id="PIRSR601461-1"/>
    </source>
</evidence>
<feature type="disulfide bond" evidence="6">
    <location>
        <begin position="274"/>
        <end position="278"/>
    </location>
</feature>
<dbReference type="Proteomes" id="UP000494040">
    <property type="component" value="Unassembled WGS sequence"/>
</dbReference>
<dbReference type="PANTHER" id="PTHR47966">
    <property type="entry name" value="BETA-SITE APP-CLEAVING ENZYME, ISOFORM A-RELATED"/>
    <property type="match status" value="1"/>
</dbReference>
<dbReference type="Gene3D" id="2.60.40.1960">
    <property type="match status" value="1"/>
</dbReference>
<evidence type="ECO:0000256" key="7">
    <source>
        <dbReference type="SAM" id="SignalP"/>
    </source>
</evidence>
<evidence type="ECO:0000259" key="8">
    <source>
        <dbReference type="PROSITE" id="PS51767"/>
    </source>
</evidence>
<dbReference type="EnsemblMetazoa" id="XM_014404040.2">
    <property type="protein sequence ID" value="XP_014259526.1"/>
    <property type="gene ID" value="LOC106672519"/>
</dbReference>
<keyword evidence="10" id="KW-1185">Reference proteome</keyword>
<protein>
    <recommendedName>
        <fullName evidence="8">Peptidase A1 domain-containing protein</fullName>
    </recommendedName>
</protein>
<evidence type="ECO:0000256" key="2">
    <source>
        <dbReference type="ARBA" id="ARBA00022670"/>
    </source>
</evidence>
<dbReference type="GO" id="GO:0004190">
    <property type="term" value="F:aspartic-type endopeptidase activity"/>
    <property type="evidence" value="ECO:0007669"/>
    <property type="project" value="UniProtKB-KW"/>
</dbReference>
<keyword evidence="3" id="KW-0064">Aspartyl protease</keyword>
<evidence type="ECO:0000256" key="3">
    <source>
        <dbReference type="ARBA" id="ARBA00022750"/>
    </source>
</evidence>
<dbReference type="Pfam" id="PF00026">
    <property type="entry name" value="Asp"/>
    <property type="match status" value="1"/>
</dbReference>
<keyword evidence="2" id="KW-0645">Protease</keyword>
<dbReference type="KEGG" id="clec:106672519"/>